<name>A0A9D1IQP6_9FIRM</name>
<protein>
    <submittedName>
        <fullName evidence="2">Nicotinamide-nucleotide amidohydrolase family protein</fullName>
    </submittedName>
</protein>
<reference evidence="2" key="1">
    <citation type="submission" date="2020-10" db="EMBL/GenBank/DDBJ databases">
        <authorList>
            <person name="Gilroy R."/>
        </authorList>
    </citation>
    <scope>NUCLEOTIDE SEQUENCE</scope>
    <source>
        <strain evidence="2">CHK193-30670</strain>
    </source>
</reference>
<evidence type="ECO:0000313" key="3">
    <source>
        <dbReference type="Proteomes" id="UP000824074"/>
    </source>
</evidence>
<dbReference type="InterPro" id="IPR036653">
    <property type="entry name" value="CinA-like_C"/>
</dbReference>
<evidence type="ECO:0000313" key="2">
    <source>
        <dbReference type="EMBL" id="HIU40384.1"/>
    </source>
</evidence>
<feature type="domain" description="CinA C-terminal" evidence="1">
    <location>
        <begin position="3"/>
        <end position="153"/>
    </location>
</feature>
<dbReference type="NCBIfam" id="TIGR00199">
    <property type="entry name" value="PncC_domain"/>
    <property type="match status" value="1"/>
</dbReference>
<dbReference type="Gene3D" id="3.90.950.20">
    <property type="entry name" value="CinA-like"/>
    <property type="match status" value="1"/>
</dbReference>
<dbReference type="AlphaFoldDB" id="A0A9D1IQP6"/>
<accession>A0A9D1IQP6</accession>
<proteinExistence type="predicted"/>
<gene>
    <name evidence="2" type="ORF">IAB68_03705</name>
</gene>
<organism evidence="2 3">
    <name type="scientific">Candidatus Aphodocola excrementigallinarum</name>
    <dbReference type="NCBI Taxonomy" id="2840670"/>
    <lineage>
        <taxon>Bacteria</taxon>
        <taxon>Bacillati</taxon>
        <taxon>Bacillota</taxon>
        <taxon>Bacilli</taxon>
        <taxon>Candidatus Aphodocola</taxon>
    </lineage>
</organism>
<dbReference type="Pfam" id="PF02464">
    <property type="entry name" value="CinA"/>
    <property type="match status" value="1"/>
</dbReference>
<dbReference type="EMBL" id="DVMT01000037">
    <property type="protein sequence ID" value="HIU40384.1"/>
    <property type="molecule type" value="Genomic_DNA"/>
</dbReference>
<reference evidence="2" key="2">
    <citation type="journal article" date="2021" name="PeerJ">
        <title>Extensive microbial diversity within the chicken gut microbiome revealed by metagenomics and culture.</title>
        <authorList>
            <person name="Gilroy R."/>
            <person name="Ravi A."/>
            <person name="Getino M."/>
            <person name="Pursley I."/>
            <person name="Horton D.L."/>
            <person name="Alikhan N.F."/>
            <person name="Baker D."/>
            <person name="Gharbi K."/>
            <person name="Hall N."/>
            <person name="Watson M."/>
            <person name="Adriaenssens E.M."/>
            <person name="Foster-Nyarko E."/>
            <person name="Jarju S."/>
            <person name="Secka A."/>
            <person name="Antonio M."/>
            <person name="Oren A."/>
            <person name="Chaudhuri R.R."/>
            <person name="La Ragione R."/>
            <person name="Hildebrand F."/>
            <person name="Pallen M.J."/>
        </authorList>
    </citation>
    <scope>NUCLEOTIDE SEQUENCE</scope>
    <source>
        <strain evidence="2">CHK193-30670</strain>
    </source>
</reference>
<dbReference type="SUPFAM" id="SSF142433">
    <property type="entry name" value="CinA-like"/>
    <property type="match status" value="1"/>
</dbReference>
<sequence>MLNDLVEELTRKKKTISTMESCTGGALASEITNVEGASDVFKFSAITYSNLFKIKMGVSKDVIDKYSVYSMETACEMSRNISKFTNSNYGVGITGKFGNADKENLYGDNYTVFISIYDKDNNKFYNDTAKAFKQNRKENKMLIIKKVNDMLLKII</sequence>
<evidence type="ECO:0000259" key="1">
    <source>
        <dbReference type="Pfam" id="PF02464"/>
    </source>
</evidence>
<dbReference type="InterPro" id="IPR008136">
    <property type="entry name" value="CinA_C"/>
</dbReference>
<dbReference type="Proteomes" id="UP000824074">
    <property type="component" value="Unassembled WGS sequence"/>
</dbReference>
<comment type="caution">
    <text evidence="2">The sequence shown here is derived from an EMBL/GenBank/DDBJ whole genome shotgun (WGS) entry which is preliminary data.</text>
</comment>